<protein>
    <submittedName>
        <fullName evidence="1">Uncharacterized protein</fullName>
    </submittedName>
</protein>
<dbReference type="InParanoid" id="A0A078A247"/>
<name>A0A078A247_STYLE</name>
<keyword evidence="2" id="KW-1185">Reference proteome</keyword>
<evidence type="ECO:0000313" key="2">
    <source>
        <dbReference type="Proteomes" id="UP000039865"/>
    </source>
</evidence>
<dbReference type="Proteomes" id="UP000039865">
    <property type="component" value="Unassembled WGS sequence"/>
</dbReference>
<gene>
    <name evidence="1" type="primary">Contig12758.g13607</name>
    <name evidence="1" type="ORF">STYLEM_5306</name>
</gene>
<sequence>MHKAMDLHHHPQNFQLRVSIEVPNTPRFIMTFAKEQYLNVKQFISHVCQQTGLDESQKYLLMLDDAVIVSIESIRDNDRLCLVQAKAIIQDQKQQTFCQNVAPGAQNNTQEQMGTPMIQNLNHQVNPNNQVTTNVRLNPETPGKFLLDTFKQSNSIQPTLQVNLEPSMIPMRR</sequence>
<dbReference type="OrthoDB" id="10602207at2759"/>
<proteinExistence type="predicted"/>
<dbReference type="AlphaFoldDB" id="A0A078A247"/>
<dbReference type="EMBL" id="CCKQ01005152">
    <property type="protein sequence ID" value="CDW76306.1"/>
    <property type="molecule type" value="Genomic_DNA"/>
</dbReference>
<reference evidence="1 2" key="1">
    <citation type="submission" date="2014-06" db="EMBL/GenBank/DDBJ databases">
        <authorList>
            <person name="Swart Estienne"/>
        </authorList>
    </citation>
    <scope>NUCLEOTIDE SEQUENCE [LARGE SCALE GENOMIC DNA]</scope>
    <source>
        <strain evidence="1 2">130c</strain>
    </source>
</reference>
<organism evidence="1 2">
    <name type="scientific">Stylonychia lemnae</name>
    <name type="common">Ciliate</name>
    <dbReference type="NCBI Taxonomy" id="5949"/>
    <lineage>
        <taxon>Eukaryota</taxon>
        <taxon>Sar</taxon>
        <taxon>Alveolata</taxon>
        <taxon>Ciliophora</taxon>
        <taxon>Intramacronucleata</taxon>
        <taxon>Spirotrichea</taxon>
        <taxon>Stichotrichia</taxon>
        <taxon>Sporadotrichida</taxon>
        <taxon>Oxytrichidae</taxon>
        <taxon>Stylonychinae</taxon>
        <taxon>Stylonychia</taxon>
    </lineage>
</organism>
<accession>A0A078A247</accession>
<evidence type="ECO:0000313" key="1">
    <source>
        <dbReference type="EMBL" id="CDW76306.1"/>
    </source>
</evidence>